<dbReference type="OrthoDB" id="573436at2"/>
<protein>
    <recommendedName>
        <fullName evidence="1">Ice-binding protein C-terminal domain-containing protein</fullName>
    </recommendedName>
</protein>
<dbReference type="AlphaFoldDB" id="A0A2S2DZ85"/>
<evidence type="ECO:0000313" key="2">
    <source>
        <dbReference type="EMBL" id="AWL10718.1"/>
    </source>
</evidence>
<dbReference type="EMBL" id="CP029347">
    <property type="protein sequence ID" value="AWL10718.1"/>
    <property type="molecule type" value="Genomic_DNA"/>
</dbReference>
<evidence type="ECO:0000313" key="3">
    <source>
        <dbReference type="Proteomes" id="UP000245728"/>
    </source>
</evidence>
<dbReference type="InterPro" id="IPR049804">
    <property type="entry name" value="Choice_anch_L"/>
</dbReference>
<sequence length="280" mass="28622">MLRLTILILTMLSFNSVAGLIVTTSSSGSDFTNAISGSGITIDSGSVNYIGSDTQGGLFSGGVSAGIGIESGILLTSGNATGAVGPNTNTGFSGNIGSAGDADLSALIGGTSTNDANILEFEFTTDTGNLFFNFVFGSEEYNEYLSYIDPFGLLVNGVNYALAPDGQAISVGTVNCGSTGAGTGPNCSYFNNNVGGIFDIEYDGFTDVFTASISNLAIGQTHTMKFGISDATDNALDSAVFIEAGSFSSTDPAISVPEPSSMLLLILGLLSLCLLRVHRY</sequence>
<evidence type="ECO:0000259" key="1">
    <source>
        <dbReference type="Pfam" id="PF07589"/>
    </source>
</evidence>
<dbReference type="NCBIfam" id="TIGR02595">
    <property type="entry name" value="PEP_CTERM"/>
    <property type="match status" value="1"/>
</dbReference>
<dbReference type="Pfam" id="PF07589">
    <property type="entry name" value="PEP-CTERM"/>
    <property type="match status" value="1"/>
</dbReference>
<organism evidence="2 3">
    <name type="scientific">Saliniradius amylolyticus</name>
    <dbReference type="NCBI Taxonomy" id="2183582"/>
    <lineage>
        <taxon>Bacteria</taxon>
        <taxon>Pseudomonadati</taxon>
        <taxon>Pseudomonadota</taxon>
        <taxon>Gammaproteobacteria</taxon>
        <taxon>Alteromonadales</taxon>
        <taxon>Alteromonadaceae</taxon>
        <taxon>Saliniradius</taxon>
    </lineage>
</organism>
<accession>A0A2S2DZ85</accession>
<name>A0A2S2DZ85_9ALTE</name>
<feature type="domain" description="Ice-binding protein C-terminal" evidence="1">
    <location>
        <begin position="255"/>
        <end position="276"/>
    </location>
</feature>
<keyword evidence="3" id="KW-1185">Reference proteome</keyword>
<dbReference type="InterPro" id="IPR013424">
    <property type="entry name" value="Ice-binding_C"/>
</dbReference>
<dbReference type="KEGG" id="salh:HMF8227_00210"/>
<dbReference type="NCBIfam" id="NF038133">
    <property type="entry name" value="choice_anch_L"/>
    <property type="match status" value="1"/>
</dbReference>
<dbReference type="RefSeq" id="WP_109338411.1">
    <property type="nucleotide sequence ID" value="NZ_CP029347.1"/>
</dbReference>
<gene>
    <name evidence="2" type="ORF">HMF8227_00210</name>
</gene>
<proteinExistence type="predicted"/>
<reference evidence="2 3" key="1">
    <citation type="submission" date="2018-05" db="EMBL/GenBank/DDBJ databases">
        <title>Salinimonas sp. HMF8227 Genome sequencing and assembly.</title>
        <authorList>
            <person name="Kang H."/>
            <person name="Kang J."/>
            <person name="Cha I."/>
            <person name="Kim H."/>
            <person name="Joh K."/>
        </authorList>
    </citation>
    <scope>NUCLEOTIDE SEQUENCE [LARGE SCALE GENOMIC DNA]</scope>
    <source>
        <strain evidence="2 3">HMF8227</strain>
    </source>
</reference>
<dbReference type="Proteomes" id="UP000245728">
    <property type="component" value="Chromosome"/>
</dbReference>